<accession>A0A8S1ZQ26</accession>
<evidence type="ECO:0000313" key="2">
    <source>
        <dbReference type="Proteomes" id="UP000682877"/>
    </source>
</evidence>
<gene>
    <name evidence="1" type="ORF">AARE701A_LOCUS3942</name>
</gene>
<dbReference type="PANTHER" id="PTHR31805:SF16">
    <property type="entry name" value="FORMIN-LIKE PROTEIN (DUF1421)"/>
    <property type="match status" value="1"/>
</dbReference>
<proteinExistence type="predicted"/>
<evidence type="ECO:0000313" key="1">
    <source>
        <dbReference type="EMBL" id="CAE5960513.1"/>
    </source>
</evidence>
<sequence length="84" mass="9626">MRSELIHEHEEADVMLRSLDNHLQEVHRSVKIIKDKQELADTQKDLAKLQLVQKESFSSSHSQHGGDCVVTLVTVKANQIRVRL</sequence>
<protein>
    <submittedName>
        <fullName evidence="1">Uncharacterized protein</fullName>
    </submittedName>
</protein>
<dbReference type="Proteomes" id="UP000682877">
    <property type="component" value="Chromosome 1"/>
</dbReference>
<dbReference type="EMBL" id="LR999451">
    <property type="protein sequence ID" value="CAE5960513.1"/>
    <property type="molecule type" value="Genomic_DNA"/>
</dbReference>
<dbReference type="PANTHER" id="PTHR31805">
    <property type="entry name" value="RECEPTOR-LIKE KINASE, PUTATIVE (DUF1421)-RELATED"/>
    <property type="match status" value="1"/>
</dbReference>
<organism evidence="1 2">
    <name type="scientific">Arabidopsis arenosa</name>
    <name type="common">Sand rock-cress</name>
    <name type="synonym">Cardaminopsis arenosa</name>
    <dbReference type="NCBI Taxonomy" id="38785"/>
    <lineage>
        <taxon>Eukaryota</taxon>
        <taxon>Viridiplantae</taxon>
        <taxon>Streptophyta</taxon>
        <taxon>Embryophyta</taxon>
        <taxon>Tracheophyta</taxon>
        <taxon>Spermatophyta</taxon>
        <taxon>Magnoliopsida</taxon>
        <taxon>eudicotyledons</taxon>
        <taxon>Gunneridae</taxon>
        <taxon>Pentapetalae</taxon>
        <taxon>rosids</taxon>
        <taxon>malvids</taxon>
        <taxon>Brassicales</taxon>
        <taxon>Brassicaceae</taxon>
        <taxon>Camelineae</taxon>
        <taxon>Arabidopsis</taxon>
    </lineage>
</organism>
<dbReference type="AlphaFoldDB" id="A0A8S1ZQ26"/>
<name>A0A8S1ZQ26_ARAAE</name>
<keyword evidence="2" id="KW-1185">Reference proteome</keyword>
<reference evidence="1" key="1">
    <citation type="submission" date="2021-01" db="EMBL/GenBank/DDBJ databases">
        <authorList>
            <person name="Bezrukov I."/>
        </authorList>
    </citation>
    <scope>NUCLEOTIDE SEQUENCE</scope>
</reference>